<dbReference type="EMBL" id="DUCX01000037">
    <property type="protein sequence ID" value="HIF37248.1"/>
    <property type="molecule type" value="Genomic_DNA"/>
</dbReference>
<evidence type="ECO:0000313" key="2">
    <source>
        <dbReference type="Proteomes" id="UP000585802"/>
    </source>
</evidence>
<dbReference type="GO" id="GO:0042254">
    <property type="term" value="P:ribosome biogenesis"/>
    <property type="evidence" value="ECO:0007669"/>
    <property type="project" value="InterPro"/>
</dbReference>
<comment type="caution">
    <text evidence="1">The sequence shown here is derived from an EMBL/GenBank/DDBJ whole genome shotgun (WGS) entry which is preliminary data.</text>
</comment>
<reference evidence="2" key="1">
    <citation type="journal article" date="2019" name="bioRxiv">
        <title>Genome diversification in globally distributed novel marine Proteobacteria is linked to environmental adaptation.</title>
        <authorList>
            <person name="Zhou Z."/>
            <person name="Tran P.Q."/>
            <person name="Kieft K."/>
            <person name="Anantharaman K."/>
        </authorList>
    </citation>
    <scope>NUCLEOTIDE SEQUENCE [LARGE SCALE GENOMIC DNA]</scope>
</reference>
<dbReference type="GO" id="GO:0001522">
    <property type="term" value="P:pseudouridine synthesis"/>
    <property type="evidence" value="ECO:0007669"/>
    <property type="project" value="InterPro"/>
</dbReference>
<dbReference type="Gene3D" id="2.40.10.230">
    <property type="entry name" value="Probable tRNA pseudouridine synthase domain"/>
    <property type="match status" value="1"/>
</dbReference>
<dbReference type="Proteomes" id="UP000585802">
    <property type="component" value="Unassembled WGS sequence"/>
</dbReference>
<evidence type="ECO:0000313" key="1">
    <source>
        <dbReference type="EMBL" id="HIF37248.1"/>
    </source>
</evidence>
<dbReference type="AlphaFoldDB" id="A0A7J4GRV6"/>
<dbReference type="InterPro" id="IPR009000">
    <property type="entry name" value="Transl_B-barrel_sf"/>
</dbReference>
<dbReference type="Pfam" id="PF04410">
    <property type="entry name" value="Gar1"/>
    <property type="match status" value="1"/>
</dbReference>
<sequence length="79" mass="9022">MKKLYMICLGKVSHLNTQNLAIVLAKEKVNKNTKIFDSEMKLVGRVVNIFGPVKQPYLAISANKGFRITRLVGREVYRK</sequence>
<protein>
    <recommendedName>
        <fullName evidence="3">H/ACA RNA-protein complex protein Gar1</fullName>
    </recommendedName>
</protein>
<organism evidence="1 2">
    <name type="scientific">Marine Group III euryarchaeote</name>
    <dbReference type="NCBI Taxonomy" id="2173149"/>
    <lineage>
        <taxon>Archaea</taxon>
        <taxon>Methanobacteriati</taxon>
        <taxon>Thermoplasmatota</taxon>
        <taxon>Thermoplasmata</taxon>
        <taxon>Candidatus Thermoprofundales</taxon>
    </lineage>
</organism>
<proteinExistence type="predicted"/>
<name>A0A7J4GRV6_9ARCH</name>
<gene>
    <name evidence="1" type="ORF">EYQ70_02410</name>
</gene>
<dbReference type="InterPro" id="IPR038664">
    <property type="entry name" value="Gar1/Naf1_Cbf5-bd_sf"/>
</dbReference>
<dbReference type="SUPFAM" id="SSF50447">
    <property type="entry name" value="Translation proteins"/>
    <property type="match status" value="1"/>
</dbReference>
<dbReference type="InterPro" id="IPR007504">
    <property type="entry name" value="H/ACA_rnp_Gar1/Naf1"/>
</dbReference>
<evidence type="ECO:0008006" key="3">
    <source>
        <dbReference type="Google" id="ProtNLM"/>
    </source>
</evidence>
<accession>A0A7J4GRV6</accession>